<dbReference type="AlphaFoldDB" id="A0A4Q1UHD7"/>
<evidence type="ECO:0000313" key="2">
    <source>
        <dbReference type="Proteomes" id="UP000290444"/>
    </source>
</evidence>
<proteinExistence type="predicted"/>
<dbReference type="EMBL" id="MZXX01000047">
    <property type="protein sequence ID" value="RXT34194.1"/>
    <property type="molecule type" value="Genomic_DNA"/>
</dbReference>
<organism evidence="1 2">
    <name type="scientific">Mesorhizobium erdmanii</name>
    <dbReference type="NCBI Taxonomy" id="1777866"/>
    <lineage>
        <taxon>Bacteria</taxon>
        <taxon>Pseudomonadati</taxon>
        <taxon>Pseudomonadota</taxon>
        <taxon>Alphaproteobacteria</taxon>
        <taxon>Hyphomicrobiales</taxon>
        <taxon>Phyllobacteriaceae</taxon>
        <taxon>Mesorhizobium</taxon>
    </lineage>
</organism>
<evidence type="ECO:0000313" key="1">
    <source>
        <dbReference type="EMBL" id="RXT34194.1"/>
    </source>
</evidence>
<reference evidence="1 2" key="1">
    <citation type="submission" date="2017-03" db="EMBL/GenBank/DDBJ databases">
        <authorList>
            <person name="Safronova V.I."/>
            <person name="Sazanova A.L."/>
            <person name="Chirak E.R."/>
        </authorList>
    </citation>
    <scope>NUCLEOTIDE SEQUENCE [LARGE SCALE GENOMIC DNA]</scope>
    <source>
        <strain evidence="1 2">Opo-242</strain>
    </source>
</reference>
<accession>A0A4Q1UHD7</accession>
<dbReference type="Proteomes" id="UP000290444">
    <property type="component" value="Unassembled WGS sequence"/>
</dbReference>
<name>A0A4Q1UHD7_9HYPH</name>
<protein>
    <submittedName>
        <fullName evidence="1">Uncharacterized protein</fullName>
    </submittedName>
</protein>
<comment type="caution">
    <text evidence="1">The sequence shown here is derived from an EMBL/GenBank/DDBJ whole genome shotgun (WGS) entry which is preliminary data.</text>
</comment>
<gene>
    <name evidence="1" type="ORF">B5V01_34795</name>
</gene>
<sequence length="54" mass="5793">MRQHMLNGWLVAALVALVCLLGVTAYAEVKNDLRPVACRQGDKGDRKPAATCAP</sequence>
<dbReference type="RefSeq" id="WP_010911042.1">
    <property type="nucleotide sequence ID" value="NZ_MZXX01000047.1"/>
</dbReference>